<evidence type="ECO:0000313" key="2">
    <source>
        <dbReference type="Proteomes" id="UP000282876"/>
    </source>
</evidence>
<name>A0A437APN0_9MICR</name>
<comment type="caution">
    <text evidence="1">The sequence shown here is derived from an EMBL/GenBank/DDBJ whole genome shotgun (WGS) entry which is preliminary data.</text>
</comment>
<protein>
    <submittedName>
        <fullName evidence="1">Uncharacterized protein</fullName>
    </submittedName>
</protein>
<accession>A0A437APN0</accession>
<reference evidence="1 2" key="1">
    <citation type="submission" date="2018-10" db="EMBL/GenBank/DDBJ databases">
        <title>Draft genome sequence of the microsporidian Tubulinosema ratisbonensis.</title>
        <authorList>
            <person name="Polonais V."/>
            <person name="Peyretaillade E."/>
            <person name="Niehus S."/>
            <person name="Wawrzyniak I."/>
            <person name="Franchet A."/>
            <person name="Gaspin C."/>
            <person name="Reichstadt M."/>
            <person name="Belser C."/>
            <person name="Labadie K."/>
            <person name="Delbac F."/>
            <person name="Ferrandon D."/>
        </authorList>
    </citation>
    <scope>NUCLEOTIDE SEQUENCE [LARGE SCALE GENOMIC DNA]</scope>
    <source>
        <strain evidence="1 2">Franzen</strain>
    </source>
</reference>
<gene>
    <name evidence="1" type="ORF">TUBRATIS_003230</name>
</gene>
<dbReference type="AlphaFoldDB" id="A0A437APN0"/>
<dbReference type="Proteomes" id="UP000282876">
    <property type="component" value="Unassembled WGS sequence"/>
</dbReference>
<proteinExistence type="predicted"/>
<sequence>MYLFIVFMLRMEPLTRMNPQKNLSVFKVTDRPVFSSNSSDFMYSDREISEEEAFKIKPLEDYYNTSSEFEEISFDQQHNLLSLKNVNDNCLESVSLIPRKNVSTDFVYEESNTKSFNFFNQLGIRPNPDIRMYHCILMKKIKKFIKKVTLKTKINAAIKLVKVNLSLFKNETFKFCAPLIREVERFVLNHKSLKISHKYKKIGKEIEVEKKLLDQKGPLIFIK</sequence>
<evidence type="ECO:0000313" key="1">
    <source>
        <dbReference type="EMBL" id="RVD93154.1"/>
    </source>
</evidence>
<dbReference type="EMBL" id="RCSS01000079">
    <property type="protein sequence ID" value="RVD93154.1"/>
    <property type="molecule type" value="Genomic_DNA"/>
</dbReference>
<dbReference type="VEuPathDB" id="MicrosporidiaDB:TUBRATIS_003230"/>
<organism evidence="1 2">
    <name type="scientific">Tubulinosema ratisbonensis</name>
    <dbReference type="NCBI Taxonomy" id="291195"/>
    <lineage>
        <taxon>Eukaryota</taxon>
        <taxon>Fungi</taxon>
        <taxon>Fungi incertae sedis</taxon>
        <taxon>Microsporidia</taxon>
        <taxon>Tubulinosematoidea</taxon>
        <taxon>Tubulinosematidae</taxon>
        <taxon>Tubulinosema</taxon>
    </lineage>
</organism>
<keyword evidence="2" id="KW-1185">Reference proteome</keyword>